<dbReference type="InterPro" id="IPR013324">
    <property type="entry name" value="RNA_pol_sigma_r3/r4-like"/>
</dbReference>
<feature type="domain" description="RNA polymerase sigma-70 region 4" evidence="8">
    <location>
        <begin position="142"/>
        <end position="191"/>
    </location>
</feature>
<keyword evidence="5" id="KW-0804">Transcription</keyword>
<dbReference type="InterPro" id="IPR036388">
    <property type="entry name" value="WH-like_DNA-bd_sf"/>
</dbReference>
<dbReference type="PANTHER" id="PTHR43133:SF8">
    <property type="entry name" value="RNA POLYMERASE SIGMA FACTOR HI_1459-RELATED"/>
    <property type="match status" value="1"/>
</dbReference>
<dbReference type="PANTHER" id="PTHR43133">
    <property type="entry name" value="RNA POLYMERASE ECF-TYPE SIGMA FACTO"/>
    <property type="match status" value="1"/>
</dbReference>
<keyword evidence="2" id="KW-0805">Transcription regulation</keyword>
<sequence>MSNLPADDGDASPESSPDAPGALQPGDGATEGGSQHAWREVFKEAEAGLRRFLAGKLPQAADVEDCLQTVMVAMLSNDSQIPHAARRAWLFRVAANEAARWWRNKSTTDRVLEKHAHASFRIDTEPPSDLETQETLRHVHQAIEKLPEHTQQVIRLRLAEGMTFQAIADRLDQPLGTVLTRMRRAMQQLRNELDDDAAP</sequence>
<feature type="domain" description="RNA polymerase sigma-70 region 2" evidence="7">
    <location>
        <begin position="49"/>
        <end position="106"/>
    </location>
</feature>
<dbReference type="InterPro" id="IPR013325">
    <property type="entry name" value="RNA_pol_sigma_r2"/>
</dbReference>
<dbReference type="InterPro" id="IPR014284">
    <property type="entry name" value="RNA_pol_sigma-70_dom"/>
</dbReference>
<dbReference type="InterPro" id="IPR007630">
    <property type="entry name" value="RNA_pol_sigma70_r4"/>
</dbReference>
<dbReference type="Pfam" id="PF04545">
    <property type="entry name" value="Sigma70_r4"/>
    <property type="match status" value="1"/>
</dbReference>
<gene>
    <name evidence="9" type="primary">sigH_3</name>
    <name evidence="9" type="ORF">TBK1r_71400</name>
</gene>
<dbReference type="CDD" id="cd06171">
    <property type="entry name" value="Sigma70_r4"/>
    <property type="match status" value="1"/>
</dbReference>
<keyword evidence="3" id="KW-0731">Sigma factor</keyword>
<evidence type="ECO:0000256" key="5">
    <source>
        <dbReference type="ARBA" id="ARBA00023163"/>
    </source>
</evidence>
<dbReference type="SUPFAM" id="SSF88659">
    <property type="entry name" value="Sigma3 and sigma4 domains of RNA polymerase sigma factors"/>
    <property type="match status" value="1"/>
</dbReference>
<proteinExistence type="inferred from homology"/>
<name>A0ABX5Y1F8_9BACT</name>
<dbReference type="SUPFAM" id="SSF88946">
    <property type="entry name" value="Sigma2 domain of RNA polymerase sigma factors"/>
    <property type="match status" value="1"/>
</dbReference>
<dbReference type="RefSeq" id="WP_145220182.1">
    <property type="nucleotide sequence ID" value="NZ_CP036432.1"/>
</dbReference>
<evidence type="ECO:0000313" key="10">
    <source>
        <dbReference type="Proteomes" id="UP000318081"/>
    </source>
</evidence>
<evidence type="ECO:0000256" key="3">
    <source>
        <dbReference type="ARBA" id="ARBA00023082"/>
    </source>
</evidence>
<evidence type="ECO:0000256" key="6">
    <source>
        <dbReference type="SAM" id="MobiDB-lite"/>
    </source>
</evidence>
<dbReference type="InterPro" id="IPR039425">
    <property type="entry name" value="RNA_pol_sigma-70-like"/>
</dbReference>
<dbReference type="Pfam" id="PF04542">
    <property type="entry name" value="Sigma70_r2"/>
    <property type="match status" value="1"/>
</dbReference>
<evidence type="ECO:0000259" key="7">
    <source>
        <dbReference type="Pfam" id="PF04542"/>
    </source>
</evidence>
<reference evidence="9 10" key="1">
    <citation type="submission" date="2019-02" db="EMBL/GenBank/DDBJ databases">
        <title>Deep-cultivation of Planctomycetes and their phenomic and genomic characterization uncovers novel biology.</title>
        <authorList>
            <person name="Wiegand S."/>
            <person name="Jogler M."/>
            <person name="Boedeker C."/>
            <person name="Pinto D."/>
            <person name="Vollmers J."/>
            <person name="Rivas-Marin E."/>
            <person name="Kohn T."/>
            <person name="Peeters S.H."/>
            <person name="Heuer A."/>
            <person name="Rast P."/>
            <person name="Oberbeckmann S."/>
            <person name="Bunk B."/>
            <person name="Jeske O."/>
            <person name="Meyerdierks A."/>
            <person name="Storesund J.E."/>
            <person name="Kallscheuer N."/>
            <person name="Luecker S."/>
            <person name="Lage O.M."/>
            <person name="Pohl T."/>
            <person name="Merkel B.J."/>
            <person name="Hornburger P."/>
            <person name="Mueller R.-W."/>
            <person name="Bruemmer F."/>
            <person name="Labrenz M."/>
            <person name="Spormann A.M."/>
            <person name="Op den Camp H."/>
            <person name="Overmann J."/>
            <person name="Amann R."/>
            <person name="Jetten M.S.M."/>
            <person name="Mascher T."/>
            <person name="Medema M.H."/>
            <person name="Devos D.P."/>
            <person name="Kaster A.-K."/>
            <person name="Ovreas L."/>
            <person name="Rohde M."/>
            <person name="Galperin M.Y."/>
            <person name="Jogler C."/>
        </authorList>
    </citation>
    <scope>NUCLEOTIDE SEQUENCE [LARGE SCALE GENOMIC DNA]</scope>
    <source>
        <strain evidence="9 10">TBK1r</strain>
    </source>
</reference>
<comment type="similarity">
    <text evidence="1">Belongs to the sigma-70 factor family. ECF subfamily.</text>
</comment>
<evidence type="ECO:0000313" key="9">
    <source>
        <dbReference type="EMBL" id="QDV88108.1"/>
    </source>
</evidence>
<protein>
    <submittedName>
        <fullName evidence="9">ECF RNA polymerase sigma factor SigH</fullName>
    </submittedName>
</protein>
<keyword evidence="10" id="KW-1185">Reference proteome</keyword>
<dbReference type="InterPro" id="IPR007627">
    <property type="entry name" value="RNA_pol_sigma70_r2"/>
</dbReference>
<evidence type="ECO:0000256" key="1">
    <source>
        <dbReference type="ARBA" id="ARBA00010641"/>
    </source>
</evidence>
<keyword evidence="4" id="KW-0238">DNA-binding</keyword>
<dbReference type="EMBL" id="CP036432">
    <property type="protein sequence ID" value="QDV88108.1"/>
    <property type="molecule type" value="Genomic_DNA"/>
</dbReference>
<dbReference type="Proteomes" id="UP000318081">
    <property type="component" value="Chromosome"/>
</dbReference>
<evidence type="ECO:0000256" key="4">
    <source>
        <dbReference type="ARBA" id="ARBA00023125"/>
    </source>
</evidence>
<evidence type="ECO:0000259" key="8">
    <source>
        <dbReference type="Pfam" id="PF04545"/>
    </source>
</evidence>
<accession>A0ABX5Y1F8</accession>
<organism evidence="9 10">
    <name type="scientific">Stieleria magnilauensis</name>
    <dbReference type="NCBI Taxonomy" id="2527963"/>
    <lineage>
        <taxon>Bacteria</taxon>
        <taxon>Pseudomonadati</taxon>
        <taxon>Planctomycetota</taxon>
        <taxon>Planctomycetia</taxon>
        <taxon>Pirellulales</taxon>
        <taxon>Pirellulaceae</taxon>
        <taxon>Stieleria</taxon>
    </lineage>
</organism>
<evidence type="ECO:0000256" key="2">
    <source>
        <dbReference type="ARBA" id="ARBA00023015"/>
    </source>
</evidence>
<dbReference type="NCBIfam" id="TIGR02937">
    <property type="entry name" value="sigma70-ECF"/>
    <property type="match status" value="1"/>
</dbReference>
<dbReference type="Gene3D" id="1.10.1740.10">
    <property type="match status" value="1"/>
</dbReference>
<feature type="region of interest" description="Disordered" evidence="6">
    <location>
        <begin position="1"/>
        <end position="35"/>
    </location>
</feature>
<dbReference type="Gene3D" id="1.10.10.10">
    <property type="entry name" value="Winged helix-like DNA-binding domain superfamily/Winged helix DNA-binding domain"/>
    <property type="match status" value="1"/>
</dbReference>